<dbReference type="Gene3D" id="3.30.70.3290">
    <property type="match status" value="1"/>
</dbReference>
<dbReference type="InterPro" id="IPR016039">
    <property type="entry name" value="Thiolase-like"/>
</dbReference>
<dbReference type="InterPro" id="IPR050091">
    <property type="entry name" value="PKS_NRPS_Biosynth_Enz"/>
</dbReference>
<dbReference type="AlphaFoldDB" id="C5H9D5"/>
<accession>C5H9D5</accession>
<organism evidence="2">
    <name type="scientific">uncultured fungus</name>
    <dbReference type="NCBI Taxonomy" id="175245"/>
    <lineage>
        <taxon>Eukaryota</taxon>
        <taxon>Fungi</taxon>
        <taxon>environmental samples</taxon>
    </lineage>
</organism>
<feature type="non-terminal residue" evidence="2">
    <location>
        <position position="271"/>
    </location>
</feature>
<dbReference type="SMART" id="SM00825">
    <property type="entry name" value="PKS_KS"/>
    <property type="match status" value="1"/>
</dbReference>
<dbReference type="Gene3D" id="3.40.47.10">
    <property type="match status" value="1"/>
</dbReference>
<dbReference type="GO" id="GO:0004312">
    <property type="term" value="F:fatty acid synthase activity"/>
    <property type="evidence" value="ECO:0007669"/>
    <property type="project" value="TreeGrafter"/>
</dbReference>
<dbReference type="InterPro" id="IPR032821">
    <property type="entry name" value="PKS_assoc"/>
</dbReference>
<dbReference type="GO" id="GO:0006633">
    <property type="term" value="P:fatty acid biosynthetic process"/>
    <property type="evidence" value="ECO:0007669"/>
    <property type="project" value="TreeGrafter"/>
</dbReference>
<dbReference type="CDD" id="cd00833">
    <property type="entry name" value="PKS"/>
    <property type="match status" value="1"/>
</dbReference>
<name>C5H9D5_9FUNG</name>
<reference evidence="2" key="1">
    <citation type="journal article" date="2009" name="Soil Biol. Biochem.">
        <title>Detection of expressed fungal Type I polyketide synthase genes in a forest soil.</title>
        <authorList>
            <person name="Kellner H."/>
            <person name="Zak D.R."/>
        </authorList>
    </citation>
    <scope>NUCLEOTIDE SEQUENCE</scope>
</reference>
<dbReference type="PANTHER" id="PTHR43775">
    <property type="entry name" value="FATTY ACID SYNTHASE"/>
    <property type="match status" value="1"/>
</dbReference>
<evidence type="ECO:0000259" key="1">
    <source>
        <dbReference type="PROSITE" id="PS52004"/>
    </source>
</evidence>
<dbReference type="EMBL" id="FJ232776">
    <property type="protein sequence ID" value="ACN23048.1"/>
    <property type="molecule type" value="mRNA"/>
</dbReference>
<dbReference type="SUPFAM" id="SSF53901">
    <property type="entry name" value="Thiolase-like"/>
    <property type="match status" value="1"/>
</dbReference>
<dbReference type="PANTHER" id="PTHR43775:SF29">
    <property type="entry name" value="ASPERFURANONE POLYKETIDE SYNTHASE AFOG-RELATED"/>
    <property type="match status" value="1"/>
</dbReference>
<dbReference type="PROSITE" id="PS52004">
    <property type="entry name" value="KS3_2"/>
    <property type="match status" value="1"/>
</dbReference>
<sequence>EGHGTGTAVGDPTEAYALGNCFRGFRSIKDPLYIGAVKSNVGHLEGASGLAGVIKAVMVLERGIIPPNTNFERLNPKIDAEFLKIKFPSCAIPWPSQGTRRASVNSFGFGGSNSHVVLDDAYNYLRERNIEGQHCTIKDPHYPQLQQMVTTEVETLDDSKGDVLDSKTTNSGVRSTRVLTWSASSEETLNQMLSLFEEHLANSSSHGSVHENLEAIAYTLNHRRSRFKWRAWAVMDAASQLKRFKDYVSKPIKVIPQPRLGFVFTGQGAQW</sequence>
<dbReference type="InterPro" id="IPR001227">
    <property type="entry name" value="Ac_transferase_dom_sf"/>
</dbReference>
<protein>
    <submittedName>
        <fullName evidence="2">Type I polyketide synthase</fullName>
    </submittedName>
</protein>
<feature type="non-terminal residue" evidence="2">
    <location>
        <position position="1"/>
    </location>
</feature>
<dbReference type="GO" id="GO:0044550">
    <property type="term" value="P:secondary metabolite biosynthetic process"/>
    <property type="evidence" value="ECO:0007669"/>
    <property type="project" value="TreeGrafter"/>
</dbReference>
<dbReference type="Pfam" id="PF16197">
    <property type="entry name" value="KAsynt_C_assoc"/>
    <property type="match status" value="1"/>
</dbReference>
<evidence type="ECO:0000313" key="2">
    <source>
        <dbReference type="EMBL" id="ACN23048.1"/>
    </source>
</evidence>
<dbReference type="InterPro" id="IPR020841">
    <property type="entry name" value="PKS_Beta-ketoAc_synthase_dom"/>
</dbReference>
<proteinExistence type="evidence at transcript level"/>
<dbReference type="Gene3D" id="3.40.366.10">
    <property type="entry name" value="Malonyl-Coenzyme A Acyl Carrier Protein, domain 2"/>
    <property type="match status" value="1"/>
</dbReference>
<feature type="domain" description="Ketosynthase family 3 (KS3)" evidence="1">
    <location>
        <begin position="1"/>
        <end position="120"/>
    </location>
</feature>
<dbReference type="Pfam" id="PF02801">
    <property type="entry name" value="Ketoacyl-synt_C"/>
    <property type="match status" value="1"/>
</dbReference>
<dbReference type="InterPro" id="IPR014031">
    <property type="entry name" value="Ketoacyl_synth_C"/>
</dbReference>